<dbReference type="AlphaFoldDB" id="A0A934Q2L2"/>
<feature type="region of interest" description="Disordered" evidence="1">
    <location>
        <begin position="66"/>
        <end position="86"/>
    </location>
</feature>
<evidence type="ECO:0000256" key="1">
    <source>
        <dbReference type="SAM" id="MobiDB-lite"/>
    </source>
</evidence>
<dbReference type="InterPro" id="IPR032710">
    <property type="entry name" value="NTF2-like_dom_sf"/>
</dbReference>
<proteinExistence type="predicted"/>
<protein>
    <submittedName>
        <fullName evidence="2">Uncharacterized protein</fullName>
    </submittedName>
</protein>
<organism evidence="2 3">
    <name type="scientific">Ramlibacter algicola</name>
    <dbReference type="NCBI Taxonomy" id="2795217"/>
    <lineage>
        <taxon>Bacteria</taxon>
        <taxon>Pseudomonadati</taxon>
        <taxon>Pseudomonadota</taxon>
        <taxon>Betaproteobacteria</taxon>
        <taxon>Burkholderiales</taxon>
        <taxon>Comamonadaceae</taxon>
        <taxon>Ramlibacter</taxon>
    </lineage>
</organism>
<dbReference type="Proteomes" id="UP000617041">
    <property type="component" value="Unassembled WGS sequence"/>
</dbReference>
<keyword evidence="3" id="KW-1185">Reference proteome</keyword>
<evidence type="ECO:0000313" key="2">
    <source>
        <dbReference type="EMBL" id="MBK0393437.1"/>
    </source>
</evidence>
<dbReference type="RefSeq" id="WP_200788403.1">
    <property type="nucleotide sequence ID" value="NZ_JAEDAO010000001.1"/>
</dbReference>
<dbReference type="SUPFAM" id="SSF54427">
    <property type="entry name" value="NTF2-like"/>
    <property type="match status" value="1"/>
</dbReference>
<dbReference type="EMBL" id="JAEDAO010000001">
    <property type="protein sequence ID" value="MBK0393437.1"/>
    <property type="molecule type" value="Genomic_DNA"/>
</dbReference>
<gene>
    <name evidence="2" type="ORF">I8E28_12610</name>
</gene>
<accession>A0A934Q2L2</accession>
<sequence length="86" mass="9108">MAAFGLQRFIAAAQSGQRAAIRELLAEDVTTLGDGGGKATSVLGGLAGRDRVTNLFWARVAIRPAHDVPPGRAQSRPFRRRPQGGL</sequence>
<name>A0A934Q2L2_9BURK</name>
<comment type="caution">
    <text evidence="2">The sequence shown here is derived from an EMBL/GenBank/DDBJ whole genome shotgun (WGS) entry which is preliminary data.</text>
</comment>
<feature type="compositionally biased region" description="Basic residues" evidence="1">
    <location>
        <begin position="77"/>
        <end position="86"/>
    </location>
</feature>
<evidence type="ECO:0000313" key="3">
    <source>
        <dbReference type="Proteomes" id="UP000617041"/>
    </source>
</evidence>
<reference evidence="2" key="1">
    <citation type="submission" date="2020-12" db="EMBL/GenBank/DDBJ databases">
        <title>Ramlibacter sp. nov., isolated from a freshwater alga, Cryptomonas.</title>
        <authorList>
            <person name="Kim H.M."/>
            <person name="Jeon C.O."/>
        </authorList>
    </citation>
    <scope>NUCLEOTIDE SEQUENCE</scope>
    <source>
        <strain evidence="2">CrO1</strain>
    </source>
</reference>